<sequence>MATPFPQSQLATLNTVQAILCSAGLAPHHLNSADCAVPSSCTLTPVSHCFTPSSTLSLPPSPEVIVSQYELLPAQFFSINEIDQGLNKINCETTVDRVIWHPHGAIVEYLQTGAADGATIAHIFDVDPHPKHFIHPKASFQYSLGDGHSSHDNMTCFLFKSQSGAVVLCVKLHTLCQ</sequence>
<dbReference type="HOGENOM" id="CLU_1708571_0_0_1"/>
<evidence type="ECO:0000313" key="2">
    <source>
        <dbReference type="Proteomes" id="UP000054538"/>
    </source>
</evidence>
<dbReference type="OrthoDB" id="2681818at2759"/>
<organism evidence="1 2">
    <name type="scientific">Paxillus rubicundulus Ve08.2h10</name>
    <dbReference type="NCBI Taxonomy" id="930991"/>
    <lineage>
        <taxon>Eukaryota</taxon>
        <taxon>Fungi</taxon>
        <taxon>Dikarya</taxon>
        <taxon>Basidiomycota</taxon>
        <taxon>Agaricomycotina</taxon>
        <taxon>Agaricomycetes</taxon>
        <taxon>Agaricomycetidae</taxon>
        <taxon>Boletales</taxon>
        <taxon>Paxilineae</taxon>
        <taxon>Paxillaceae</taxon>
        <taxon>Paxillus</taxon>
    </lineage>
</organism>
<dbReference type="Proteomes" id="UP000054538">
    <property type="component" value="Unassembled WGS sequence"/>
</dbReference>
<dbReference type="EMBL" id="KN825773">
    <property type="protein sequence ID" value="KIK81571.1"/>
    <property type="molecule type" value="Genomic_DNA"/>
</dbReference>
<keyword evidence="2" id="KW-1185">Reference proteome</keyword>
<gene>
    <name evidence="1" type="ORF">PAXRUDRAFT_155811</name>
</gene>
<proteinExistence type="predicted"/>
<reference evidence="2" key="2">
    <citation type="submission" date="2015-01" db="EMBL/GenBank/DDBJ databases">
        <title>Evolutionary Origins and Diversification of the Mycorrhizal Mutualists.</title>
        <authorList>
            <consortium name="DOE Joint Genome Institute"/>
            <consortium name="Mycorrhizal Genomics Consortium"/>
            <person name="Kohler A."/>
            <person name="Kuo A."/>
            <person name="Nagy L.G."/>
            <person name="Floudas D."/>
            <person name="Copeland A."/>
            <person name="Barry K.W."/>
            <person name="Cichocki N."/>
            <person name="Veneault-Fourrey C."/>
            <person name="LaButti K."/>
            <person name="Lindquist E.A."/>
            <person name="Lipzen A."/>
            <person name="Lundell T."/>
            <person name="Morin E."/>
            <person name="Murat C."/>
            <person name="Riley R."/>
            <person name="Ohm R."/>
            <person name="Sun H."/>
            <person name="Tunlid A."/>
            <person name="Henrissat B."/>
            <person name="Grigoriev I.V."/>
            <person name="Hibbett D.S."/>
            <person name="Martin F."/>
        </authorList>
    </citation>
    <scope>NUCLEOTIDE SEQUENCE [LARGE SCALE GENOMIC DNA]</scope>
    <source>
        <strain evidence="2">Ve08.2h10</strain>
    </source>
</reference>
<accession>A0A0D0DBU0</accession>
<dbReference type="InParanoid" id="A0A0D0DBU0"/>
<name>A0A0D0DBU0_9AGAM</name>
<reference evidence="1 2" key="1">
    <citation type="submission" date="2014-04" db="EMBL/GenBank/DDBJ databases">
        <authorList>
            <consortium name="DOE Joint Genome Institute"/>
            <person name="Kuo A."/>
            <person name="Kohler A."/>
            <person name="Jargeat P."/>
            <person name="Nagy L.G."/>
            <person name="Floudas D."/>
            <person name="Copeland A."/>
            <person name="Barry K.W."/>
            <person name="Cichocki N."/>
            <person name="Veneault-Fourrey C."/>
            <person name="LaButti K."/>
            <person name="Lindquist E.A."/>
            <person name="Lipzen A."/>
            <person name="Lundell T."/>
            <person name="Morin E."/>
            <person name="Murat C."/>
            <person name="Sun H."/>
            <person name="Tunlid A."/>
            <person name="Henrissat B."/>
            <person name="Grigoriev I.V."/>
            <person name="Hibbett D.S."/>
            <person name="Martin F."/>
            <person name="Nordberg H.P."/>
            <person name="Cantor M.N."/>
            <person name="Hua S.X."/>
        </authorList>
    </citation>
    <scope>NUCLEOTIDE SEQUENCE [LARGE SCALE GENOMIC DNA]</scope>
    <source>
        <strain evidence="1 2">Ve08.2h10</strain>
    </source>
</reference>
<protein>
    <submittedName>
        <fullName evidence="1">Uncharacterized protein</fullName>
    </submittedName>
</protein>
<dbReference type="AlphaFoldDB" id="A0A0D0DBU0"/>
<evidence type="ECO:0000313" key="1">
    <source>
        <dbReference type="EMBL" id="KIK81571.1"/>
    </source>
</evidence>